<organism evidence="1 2">
    <name type="scientific">Bauldia litoralis</name>
    <dbReference type="NCBI Taxonomy" id="665467"/>
    <lineage>
        <taxon>Bacteria</taxon>
        <taxon>Pseudomonadati</taxon>
        <taxon>Pseudomonadota</taxon>
        <taxon>Alphaproteobacteria</taxon>
        <taxon>Hyphomicrobiales</taxon>
        <taxon>Kaistiaceae</taxon>
        <taxon>Bauldia</taxon>
    </lineage>
</organism>
<protein>
    <submittedName>
        <fullName evidence="1">Uncharacterized protein</fullName>
    </submittedName>
</protein>
<dbReference type="EMBL" id="FMXQ01000005">
    <property type="protein sequence ID" value="SDB36188.1"/>
    <property type="molecule type" value="Genomic_DNA"/>
</dbReference>
<dbReference type="STRING" id="665467.SAMN02982931_02729"/>
<gene>
    <name evidence="1" type="ORF">SAMN02982931_02729</name>
</gene>
<dbReference type="AlphaFoldDB" id="A0A1G6CTG7"/>
<accession>A0A1G6CTG7</accession>
<dbReference type="Proteomes" id="UP000199071">
    <property type="component" value="Unassembled WGS sequence"/>
</dbReference>
<sequence>MSDDEPRATAGPAAYPAIDLTLGAWRPWEAATQLAAALGVALPDAPMMPASPLDEIDAGAVGEATVFHAYAVAGLLSAALPQNGIVAILTPRFGLPLRRDNEWLFLFLKRRSISLAIVGDEPVTTVIGRSLFERRAGVVAPAPGERLLPLTAEQERLLRFFPGLLPRSLVGAIPIDDTGLVAVGADRFLIPPAWRDDDPRATAPEIDPMAPIEAADEGFAAFAECHCTAHFADGARLRDLSRRLETAGALDIAADLAERARQVARNPEERATADIRRQEVRLRLGRFDDMLAMPPPSRRAPEPDRECLARLKLRAALAAGGTADLDGYLGPLADRLAGGEPLAADDLLLLDTHAAVLATDAAGRALTLAETVREALDRLSDADRRLVHRNAMTLARIHEAQGDRDRRRAALDRAFATTHGLRSLGEIVEMNILRATAEAESTAPAAQGAWLRAALAWLAFVPPEAAPPGIVDLLFGAGADTVRARLDIDISEALADRMTAAWPGLTASVGGEYPAIRAASAVAPPQRLVGGPGAVIGWSASDDATPVYVRPRVRLVRLVEAALATLCPALPGLARGVFLVEDNAGVDIPATRDEALSVALRLRLPELVFGTETISLDPESRMKHVTGIVPRLAPTLSVVDGSDGKAVCRFGRHRPDVTVEGGRAELVRRLRDEPAMSFGPLRVVHGKTVTETEGLYRDLELLGVVRLDVGTAVAAAPQAPTVSR</sequence>
<name>A0A1G6CTG7_9HYPH</name>
<reference evidence="1 2" key="1">
    <citation type="submission" date="2016-10" db="EMBL/GenBank/DDBJ databases">
        <authorList>
            <person name="de Groot N.N."/>
        </authorList>
    </citation>
    <scope>NUCLEOTIDE SEQUENCE [LARGE SCALE GENOMIC DNA]</scope>
    <source>
        <strain evidence="1 2">ATCC 35022</strain>
    </source>
</reference>
<keyword evidence="2" id="KW-1185">Reference proteome</keyword>
<evidence type="ECO:0000313" key="2">
    <source>
        <dbReference type="Proteomes" id="UP000199071"/>
    </source>
</evidence>
<proteinExistence type="predicted"/>
<dbReference type="RefSeq" id="WP_090876989.1">
    <property type="nucleotide sequence ID" value="NZ_FMXQ01000005.1"/>
</dbReference>
<evidence type="ECO:0000313" key="1">
    <source>
        <dbReference type="EMBL" id="SDB36188.1"/>
    </source>
</evidence>